<name>A0A2I1J4L0_9BIFI</name>
<proteinExistence type="predicted"/>
<dbReference type="AlphaFoldDB" id="A0A2I1J4L0"/>
<gene>
    <name evidence="2" type="ORF">CYJ32_06350</name>
</gene>
<protein>
    <recommendedName>
        <fullName evidence="1">CYTH domain-containing protein</fullName>
    </recommendedName>
</protein>
<dbReference type="SMART" id="SM01118">
    <property type="entry name" value="CYTH"/>
    <property type="match status" value="1"/>
</dbReference>
<dbReference type="GeneID" id="35868511"/>
<dbReference type="Gene3D" id="2.40.320.10">
    <property type="entry name" value="Hypothetical Protein Pfu-838710-001"/>
    <property type="match status" value="1"/>
</dbReference>
<feature type="domain" description="CYTH" evidence="1">
    <location>
        <begin position="8"/>
        <end position="178"/>
    </location>
</feature>
<comment type="caution">
    <text evidence="2">The sequence shown here is derived from an EMBL/GenBank/DDBJ whole genome shotgun (WGS) entry which is preliminary data.</text>
</comment>
<evidence type="ECO:0000313" key="2">
    <source>
        <dbReference type="EMBL" id="PKZ14553.1"/>
    </source>
</evidence>
<evidence type="ECO:0000313" key="3">
    <source>
        <dbReference type="Proteomes" id="UP000242263"/>
    </source>
</evidence>
<dbReference type="EMBL" id="PKGU01000004">
    <property type="protein sequence ID" value="PKZ14553.1"/>
    <property type="molecule type" value="Genomic_DNA"/>
</dbReference>
<evidence type="ECO:0000259" key="1">
    <source>
        <dbReference type="SMART" id="SM01118"/>
    </source>
</evidence>
<accession>A0A2I1J4L0</accession>
<reference evidence="2 3" key="1">
    <citation type="submission" date="2017-12" db="EMBL/GenBank/DDBJ databases">
        <title>Phylogenetic diversity of female urinary microbiome.</title>
        <authorList>
            <person name="Thomas-White K."/>
            <person name="Wolfe A.J."/>
        </authorList>
    </citation>
    <scope>NUCLEOTIDE SEQUENCE [LARGE SCALE GENOMIC DNA]</scope>
    <source>
        <strain evidence="2 3">UMB0064</strain>
    </source>
</reference>
<dbReference type="PANTHER" id="PTHR40114">
    <property type="entry name" value="SLR0698 PROTEIN"/>
    <property type="match status" value="1"/>
</dbReference>
<dbReference type="SUPFAM" id="SSF55154">
    <property type="entry name" value="CYTH-like phosphatases"/>
    <property type="match status" value="1"/>
</dbReference>
<dbReference type="RefSeq" id="WP_021617792.1">
    <property type="nucleotide sequence ID" value="NZ_CAMYCS010000004.1"/>
</dbReference>
<dbReference type="PANTHER" id="PTHR40114:SF1">
    <property type="entry name" value="SLR0698 PROTEIN"/>
    <property type="match status" value="1"/>
</dbReference>
<dbReference type="InterPro" id="IPR023577">
    <property type="entry name" value="CYTH_domain"/>
</dbReference>
<sequence>MLGNPIDHFEYERRFYCTSIPDHLLADEKPTLIVQSYFVHEDNYALRIRLQAKNVRIDLDDNTDPMAVLGRYRDSFTTAFLTAKGPSVGGTRYEAESILDPDIAAELVFRGGKAIIKNRYSVWLGEDGWNLDVFGADNHPLIIAEVERHNPVTNLVIPRFCTTEITDQARFSNDGLASRPFSMWAQDYQEEFDKIGPLFLDSFGPNRTEDDLQ</sequence>
<dbReference type="InterPro" id="IPR012042">
    <property type="entry name" value="NeuTTM/CthTTM-like"/>
</dbReference>
<dbReference type="InterPro" id="IPR033469">
    <property type="entry name" value="CYTH-like_dom_sf"/>
</dbReference>
<dbReference type="Proteomes" id="UP000242263">
    <property type="component" value="Unassembled WGS sequence"/>
</dbReference>
<organism evidence="2 3">
    <name type="scientific">Alloscardovia omnicolens</name>
    <dbReference type="NCBI Taxonomy" id="419015"/>
    <lineage>
        <taxon>Bacteria</taxon>
        <taxon>Bacillati</taxon>
        <taxon>Actinomycetota</taxon>
        <taxon>Actinomycetes</taxon>
        <taxon>Bifidobacteriales</taxon>
        <taxon>Bifidobacteriaceae</taxon>
        <taxon>Alloscardovia</taxon>
    </lineage>
</organism>